<name>Q6ZU27_HUMAN</name>
<reference evidence="1" key="1">
    <citation type="submission" date="2003-07" db="EMBL/GenBank/DDBJ databases">
        <title>NEDO human cDNA sequencing project.</title>
        <authorList>
            <person name="Ota T."/>
            <person name="Nakagawa S."/>
            <person name="Senoh A."/>
            <person name="Mizuguchi H."/>
            <person name="Inagaki H."/>
            <person name="Sugiyama T."/>
            <person name="Irie R."/>
            <person name="Otsuki T."/>
            <person name="Sato H."/>
            <person name="Wakamatsu A."/>
            <person name="Ishii S."/>
            <person name="Yamamoto J."/>
            <person name="Isono Y."/>
            <person name="Kawai-Hio Y."/>
            <person name="Saito K."/>
            <person name="Nishikawa T."/>
            <person name="Kimura K."/>
            <person name="Yamashita H."/>
            <person name="Matsuo K."/>
            <person name="Nakamura Y."/>
            <person name="Sekine M."/>
            <person name="Kikuchi H."/>
            <person name="Kanda K."/>
            <person name="Wagatsuma M."/>
            <person name="Murakawa K."/>
            <person name="Kanehori K."/>
            <person name="Takahashi-Fujii A."/>
            <person name="Oshima A."/>
            <person name="Sugiyama A."/>
            <person name="Kawakami B."/>
            <person name="Suzuki Y."/>
            <person name="Sugano S."/>
            <person name="Nagahari K."/>
            <person name="Masuho Y."/>
            <person name="Nagai K."/>
            <person name="Isogai T."/>
        </authorList>
    </citation>
    <scope>NUCLEOTIDE SEQUENCE</scope>
    <source>
        <tissue evidence="1">Testis</tissue>
    </source>
</reference>
<dbReference type="AlphaFoldDB" id="Q6ZU27"/>
<sequence>MGRCSWHPECVSGQALVKEALAGTRDMTSTLRFHPQSTQMRRVSPGAPPCPTPTLGGILSREMGPPSPRRPRAVAVRVRKATTCAVFVVTETWESLTGSPTEAGAGLGSEAPGEPRAAGFCTHLLHLPTHTWKKSQAHLEAAQLLSSCPPIPGFSSQLHPGPGTPCNLGSPAPLRGLPVTWSQLPPRGADLTSTTCQWHVPGEQELGLQGPCL</sequence>
<evidence type="ECO:0000313" key="1">
    <source>
        <dbReference type="EMBL" id="BAC86400.1"/>
    </source>
</evidence>
<organism evidence="1">
    <name type="scientific">Homo sapiens</name>
    <name type="common">Human</name>
    <dbReference type="NCBI Taxonomy" id="9606"/>
    <lineage>
        <taxon>Eukaryota</taxon>
        <taxon>Metazoa</taxon>
        <taxon>Chordata</taxon>
        <taxon>Craniata</taxon>
        <taxon>Vertebrata</taxon>
        <taxon>Euteleostomi</taxon>
        <taxon>Mammalia</taxon>
        <taxon>Eutheria</taxon>
        <taxon>Euarchontoglires</taxon>
        <taxon>Primates</taxon>
        <taxon>Haplorrhini</taxon>
        <taxon>Catarrhini</taxon>
        <taxon>Hominidae</taxon>
        <taxon>Homo</taxon>
    </lineage>
</organism>
<dbReference type="EMBL" id="AK126028">
    <property type="protein sequence ID" value="BAC86400.1"/>
    <property type="molecule type" value="mRNA"/>
</dbReference>
<proteinExistence type="evidence at transcript level"/>
<accession>Q6ZU27</accession>
<protein>
    <submittedName>
        <fullName evidence="1">cDNA FLJ44040 fis, clone TESTI4028983</fullName>
    </submittedName>
</protein>